<feature type="region of interest" description="Disordered" evidence="2">
    <location>
        <begin position="101"/>
        <end position="122"/>
    </location>
</feature>
<evidence type="ECO:0000313" key="3">
    <source>
        <dbReference type="Proteomes" id="UP000095280"/>
    </source>
</evidence>
<dbReference type="AlphaFoldDB" id="A0A1I8F1Y7"/>
<sequence length="256" mass="28153">METDTAPAAAAAPAPAPAAGGGLKRKRQQQQQADAAAADIEMLPPLAKRSRPHDGHLQKGADLVDAFVKGFQIGDALALVRLDDLYIDTFTVADVKPSLKGDHVSPRNRPVWRPHSGSPPSKVYGNMHARASKAAAKWTRIPQQAATCSSRTASRSRDRQPLLPRHRQRRLKANLSRWALNKSKTLWLSSSRFFNWFYWACNQNLGKDGRLAGYLVPRGCHDDSVISLCSLPAMFRLRKPAGQLLLTRVVRLLAAA</sequence>
<dbReference type="WBParaSite" id="maker-unitig_13634-snap-gene-0.2-mRNA-1">
    <property type="protein sequence ID" value="maker-unitig_13634-snap-gene-0.2-mRNA-1"/>
    <property type="gene ID" value="maker-unitig_13634-snap-gene-0.2"/>
</dbReference>
<dbReference type="PANTHER" id="PTHR12826:SF13">
    <property type="entry name" value="RNA-BINDING PROTEIN PNO1"/>
    <property type="match status" value="1"/>
</dbReference>
<dbReference type="PANTHER" id="PTHR12826">
    <property type="entry name" value="RIBONUCLEASE Y"/>
    <property type="match status" value="1"/>
</dbReference>
<reference evidence="4" key="1">
    <citation type="submission" date="2016-11" db="UniProtKB">
        <authorList>
            <consortium name="WormBaseParasite"/>
        </authorList>
    </citation>
    <scope>IDENTIFICATION</scope>
</reference>
<name>A0A1I8F1Y7_9PLAT</name>
<dbReference type="Proteomes" id="UP000095280">
    <property type="component" value="Unplaced"/>
</dbReference>
<evidence type="ECO:0000256" key="1">
    <source>
        <dbReference type="ARBA" id="ARBA00022884"/>
    </source>
</evidence>
<protein>
    <submittedName>
        <fullName evidence="4">TAFII55_N domain-containing protein</fullName>
    </submittedName>
</protein>
<dbReference type="GO" id="GO:0003723">
    <property type="term" value="F:RNA binding"/>
    <property type="evidence" value="ECO:0007669"/>
    <property type="project" value="UniProtKB-KW"/>
</dbReference>
<dbReference type="GO" id="GO:0005634">
    <property type="term" value="C:nucleus"/>
    <property type="evidence" value="ECO:0007669"/>
    <property type="project" value="TreeGrafter"/>
</dbReference>
<organism evidence="3 4">
    <name type="scientific">Macrostomum lignano</name>
    <dbReference type="NCBI Taxonomy" id="282301"/>
    <lineage>
        <taxon>Eukaryota</taxon>
        <taxon>Metazoa</taxon>
        <taxon>Spiralia</taxon>
        <taxon>Lophotrochozoa</taxon>
        <taxon>Platyhelminthes</taxon>
        <taxon>Rhabditophora</taxon>
        <taxon>Macrostomorpha</taxon>
        <taxon>Macrostomida</taxon>
        <taxon>Macrostomidae</taxon>
        <taxon>Macrostomum</taxon>
    </lineage>
</organism>
<keyword evidence="1" id="KW-0694">RNA-binding</keyword>
<feature type="region of interest" description="Disordered" evidence="2">
    <location>
        <begin position="1"/>
        <end position="37"/>
    </location>
</feature>
<proteinExistence type="predicted"/>
<evidence type="ECO:0000313" key="4">
    <source>
        <dbReference type="WBParaSite" id="maker-unitig_13634-snap-gene-0.2-mRNA-1"/>
    </source>
</evidence>
<accession>A0A1I8F1Y7</accession>
<evidence type="ECO:0000256" key="2">
    <source>
        <dbReference type="SAM" id="MobiDB-lite"/>
    </source>
</evidence>
<keyword evidence="3" id="KW-1185">Reference proteome</keyword>
<feature type="compositionally biased region" description="Low complexity" evidence="2">
    <location>
        <begin position="1"/>
        <end position="13"/>
    </location>
</feature>